<evidence type="ECO:0000313" key="2">
    <source>
        <dbReference type="EMBL" id="APJ09433.1"/>
    </source>
</evidence>
<proteinExistence type="predicted"/>
<evidence type="ECO:0000256" key="1">
    <source>
        <dbReference type="SAM" id="MobiDB-lite"/>
    </source>
</evidence>
<keyword evidence="2" id="KW-0614">Plasmid</keyword>
<sequence>MQADGPKKQISQEEQQKQNRKKALEDAKEKVERFKKKLDEHKEKLDKLKENDKDYKDYNNNYFAIQSLGIEACRCALELGFNLDDLLSNWNVYKGIETDEEIVTNVLKKIEEELKKL</sequence>
<reference evidence="2" key="1">
    <citation type="submission" date="2016-11" db="EMBL/GenBank/DDBJ databases">
        <title>Borrelia afzelii Genome sequencing and assembly.</title>
        <authorList>
            <person name="Bontemps-Gallo S."/>
        </authorList>
    </citation>
    <scope>NUCLEOTIDE SEQUENCE</scope>
    <source>
        <strain evidence="2">BO23</strain>
        <plasmid evidence="2">unnamed</plasmid>
    </source>
</reference>
<gene>
    <name evidence="2" type="ORF">BLA32_06095</name>
</gene>
<dbReference type="EMBL" id="CP018279">
    <property type="protein sequence ID" value="APJ09433.1"/>
    <property type="molecule type" value="Genomic_DNA"/>
</dbReference>
<dbReference type="RefSeq" id="WP_073999466.1">
    <property type="nucleotide sequence ID" value="NZ_CAXOVK010000018.1"/>
</dbReference>
<accession>A0A1L4DGW1</accession>
<organism evidence="2">
    <name type="scientific">Borreliella afzelii</name>
    <name type="common">Borrelia afzelii</name>
    <dbReference type="NCBI Taxonomy" id="29518"/>
    <lineage>
        <taxon>Bacteria</taxon>
        <taxon>Pseudomonadati</taxon>
        <taxon>Spirochaetota</taxon>
        <taxon>Spirochaetia</taxon>
        <taxon>Spirochaetales</taxon>
        <taxon>Borreliaceae</taxon>
        <taxon>Borreliella</taxon>
    </lineage>
</organism>
<geneLocation type="plasmid" evidence="2">
    <name>unnamed</name>
</geneLocation>
<feature type="region of interest" description="Disordered" evidence="1">
    <location>
        <begin position="1"/>
        <end position="28"/>
    </location>
</feature>
<protein>
    <submittedName>
        <fullName evidence="2">Uncharacterized protein</fullName>
    </submittedName>
</protein>
<dbReference type="AlphaFoldDB" id="A0A1L4DGW1"/>
<name>A0A1L4DGW1_BORAF</name>